<dbReference type="GeneID" id="90542248"/>
<accession>A0AAX4JEJ4</accession>
<sequence>MFLNIFLIVSSDTIDSLTLNSLIPLEVRTNDIPLDLSHKLKIESEENLKSIEPSTRKFNTCNHRPKPYKRDQHIKSNSYEDQSLMSLLLNFLKLMRTKYLKKTNSNINEDMIAFNNLIKLWEEENIISKYNYKKNKFPNLDYLKKYKSNYVTYSRWMSYLRKLLNEYLPYIKNEISLSSIEENSKRVIIENINNISRAMMYYENLTPKYLNYVYHTTTLKLHYFLIVSRFPYLFDHFNLCGNFVNLYEMIIELYISKTQESSTMKKALYQMSMYITRLMDNRVQFLLAIRNMLALFENLVPSN</sequence>
<reference evidence="1" key="1">
    <citation type="journal article" date="2024" name="BMC Genomics">
        <title>Functional annotation of a divergent genome using sequence and structure-based similarity.</title>
        <authorList>
            <person name="Svedberg D."/>
            <person name="Winiger R.R."/>
            <person name="Berg A."/>
            <person name="Sharma H."/>
            <person name="Tellgren-Roth C."/>
            <person name="Debrunner-Vossbrinck B.A."/>
            <person name="Vossbrinck C.R."/>
            <person name="Barandun J."/>
        </authorList>
    </citation>
    <scope>NUCLEOTIDE SEQUENCE</scope>
    <source>
        <strain evidence="1">Illinois isolate</strain>
    </source>
</reference>
<keyword evidence="2" id="KW-1185">Reference proteome</keyword>
<dbReference type="RefSeq" id="XP_065330562.1">
    <property type="nucleotide sequence ID" value="XM_065474490.1"/>
</dbReference>
<name>A0AAX4JEJ4_9MICR</name>
<organism evidence="1 2">
    <name type="scientific">Vairimorpha necatrix</name>
    <dbReference type="NCBI Taxonomy" id="6039"/>
    <lineage>
        <taxon>Eukaryota</taxon>
        <taxon>Fungi</taxon>
        <taxon>Fungi incertae sedis</taxon>
        <taxon>Microsporidia</taxon>
        <taxon>Nosematidae</taxon>
        <taxon>Vairimorpha</taxon>
    </lineage>
</organism>
<dbReference type="Proteomes" id="UP001334084">
    <property type="component" value="Chromosome 8"/>
</dbReference>
<protein>
    <submittedName>
        <fullName evidence="1">Uncharacterized protein</fullName>
    </submittedName>
</protein>
<dbReference type="KEGG" id="vnx:VNE69_08172"/>
<evidence type="ECO:0000313" key="2">
    <source>
        <dbReference type="Proteomes" id="UP001334084"/>
    </source>
</evidence>
<proteinExistence type="predicted"/>
<gene>
    <name evidence="1" type="ORF">VNE69_08172</name>
</gene>
<dbReference type="AlphaFoldDB" id="A0AAX4JEJ4"/>
<dbReference type="EMBL" id="CP142733">
    <property type="protein sequence ID" value="WUR04417.1"/>
    <property type="molecule type" value="Genomic_DNA"/>
</dbReference>
<evidence type="ECO:0000313" key="1">
    <source>
        <dbReference type="EMBL" id="WUR04417.1"/>
    </source>
</evidence>